<reference evidence="1 2" key="1">
    <citation type="journal article" date="2017" name="Sci. Rep.">
        <title>Characterization and diversity of phages infecting Aeromonas salmonicida subsp. salmonicida.</title>
        <authorList>
            <person name="Vincent A.T."/>
            <person name="Paquet V.E."/>
            <person name="Bernatchez A."/>
            <person name="Tremblay D.M."/>
            <person name="Moineau S."/>
            <person name="Charette S.J."/>
        </authorList>
    </citation>
    <scope>NUCLEOTIDE SEQUENCE [LARGE SCALE GENOMIC DNA]</scope>
</reference>
<dbReference type="EMBL" id="KY290955">
    <property type="protein sequence ID" value="APU01613.1"/>
    <property type="molecule type" value="Genomic_DNA"/>
</dbReference>
<organism evidence="1 2">
    <name type="scientific">Aeromonas phage 65.2</name>
    <dbReference type="NCBI Taxonomy" id="1932896"/>
    <lineage>
        <taxon>Viruses</taxon>
        <taxon>Duplodnaviria</taxon>
        <taxon>Heunggongvirae</taxon>
        <taxon>Uroviricota</taxon>
        <taxon>Caudoviricetes</taxon>
        <taxon>Pantevenvirales</taxon>
        <taxon>Straboviridae</taxon>
        <taxon>Emmerichvirinae</taxon>
        <taxon>Ishigurovirus</taxon>
        <taxon>Ishigurovirus osborne</taxon>
    </lineage>
</organism>
<name>A0A219YD26_9CAUD</name>
<evidence type="ECO:0000313" key="1">
    <source>
        <dbReference type="EMBL" id="APU01613.1"/>
    </source>
</evidence>
<accession>A0A219YD26</accession>
<dbReference type="Proteomes" id="UP000225215">
    <property type="component" value="Segment"/>
</dbReference>
<sequence>MEMNKWESQGHGKAPFRCVGMFKMPNKDTATMQDYAALPQGYGAGSCHVCGTGIIYNYMIHDANGQKFVVGCECVNYTNDTKLIDAVKAERKAFNNAQKALETRKRNEAERERNGGLTDKEVAQKAAQIEWDAKREAYFDTHKELFDAGLATGYEWIEEIVESCCHYCSMSEAQKTAIENGIADHQFKMNAKNEFFGAVGDRVKKMELTTTFVMCVKAPQFYNDYAVYIAVMVDSEGRSFKYMGSSLNSIPHKGETGVMSFSIKAHEEYKGTNQTVIQRPKLHD</sequence>
<proteinExistence type="predicted"/>
<protein>
    <submittedName>
        <fullName evidence="1">Uncharacterized protein</fullName>
    </submittedName>
</protein>
<evidence type="ECO:0000313" key="2">
    <source>
        <dbReference type="Proteomes" id="UP000225215"/>
    </source>
</evidence>